<dbReference type="Pfam" id="PF07715">
    <property type="entry name" value="Plug"/>
    <property type="match status" value="1"/>
</dbReference>
<dbReference type="PANTHER" id="PTHR40980">
    <property type="entry name" value="PLUG DOMAIN-CONTAINING PROTEIN"/>
    <property type="match status" value="1"/>
</dbReference>
<keyword evidence="9" id="KW-1185">Reference proteome</keyword>
<keyword evidence="4" id="KW-0798">TonB box</keyword>
<dbReference type="InterPro" id="IPR036942">
    <property type="entry name" value="Beta-barrel_TonB_sf"/>
</dbReference>
<protein>
    <submittedName>
        <fullName evidence="8">TonB-dependent receptor</fullName>
    </submittedName>
</protein>
<dbReference type="Proteomes" id="UP001214854">
    <property type="component" value="Unassembled WGS sequence"/>
</dbReference>
<dbReference type="InterPro" id="IPR000531">
    <property type="entry name" value="Beta-barrel_TonB"/>
</dbReference>
<dbReference type="PANTHER" id="PTHR40980:SF3">
    <property type="entry name" value="TONB-DEPENDENT RECEPTOR-LIKE BETA-BARREL DOMAIN-CONTAINING PROTEIN"/>
    <property type="match status" value="1"/>
</dbReference>
<proteinExistence type="inferred from homology"/>
<dbReference type="Gene3D" id="2.40.170.20">
    <property type="entry name" value="TonB-dependent receptor, beta-barrel domain"/>
    <property type="match status" value="1"/>
</dbReference>
<dbReference type="InterPro" id="IPR012910">
    <property type="entry name" value="Plug_dom"/>
</dbReference>
<dbReference type="Pfam" id="PF00593">
    <property type="entry name" value="TonB_dep_Rec_b-barrel"/>
    <property type="match status" value="1"/>
</dbReference>
<dbReference type="Gene3D" id="2.170.130.10">
    <property type="entry name" value="TonB-dependent receptor, plug domain"/>
    <property type="match status" value="1"/>
</dbReference>
<evidence type="ECO:0000256" key="5">
    <source>
        <dbReference type="SAM" id="SignalP"/>
    </source>
</evidence>
<feature type="domain" description="TonB-dependent receptor-like beta-barrel" evidence="6">
    <location>
        <begin position="595"/>
        <end position="1076"/>
    </location>
</feature>
<evidence type="ECO:0000313" key="9">
    <source>
        <dbReference type="Proteomes" id="UP001214854"/>
    </source>
</evidence>
<evidence type="ECO:0000256" key="4">
    <source>
        <dbReference type="RuleBase" id="RU003357"/>
    </source>
</evidence>
<gene>
    <name evidence="8" type="ORF">PQU92_17995</name>
</gene>
<evidence type="ECO:0000256" key="2">
    <source>
        <dbReference type="ARBA" id="ARBA00023136"/>
    </source>
</evidence>
<feature type="domain" description="TonB-dependent receptor plug" evidence="7">
    <location>
        <begin position="68"/>
        <end position="181"/>
    </location>
</feature>
<evidence type="ECO:0000256" key="1">
    <source>
        <dbReference type="ARBA" id="ARBA00004442"/>
    </source>
</evidence>
<name>A0ABT5HZ16_9CAUL</name>
<sequence length="1112" mass="120754">MRNTPVHPGAQTRLLKRSISYLALAGLMAATGAYAQDAAPAPAAQGEDLTTVVVTGYRASLQSALNTKRKADVMLDAINAEDIADFPDANLAESLQRIPGISIDRDNGEGRTITVRGLGADFQRTRINGLEALSTAGANDSGSSPNRSRAFDYNTFASELFNSLTVRKTASAETDEGALGATIDLQTARPFDYKTDTYAFSTEAAWYQNGDYYNPRMTGLISKRWADGRLGWLGSIAYSERDTNSDQYRRQAGQSDYTYRGSTWATAETPYRAGFAAPTGTTFGTAITNAAYLAAVTGSDATAYNNLYPGCSTATTATDLACANSTVRIPALAQIQQQKIHSERLGITSSFQMKISDNTKVSVDYLGSHFENESTYYQIQTVGLNRNNTNAGLATATASTARATKRGYYPGTCTYAAETELAAGTDCGQSLYGTNLATNMWYSYNPYNLDVYDYYNNPASVGYVASTDGLAMRTAMIGRPAVKVLASHVNSAGIADYLQLQNVDWRSGADQNSYTTDFNQFSVNLDHRFNDRLSMTMILGASSSVNKNTGLLVEFNKLDSQGIFTYDERSGGNMPVFDLGFNAADSSQWSIVKGISGMRHYQRNVENTYSGLKTDFKYDHNDALTFKFGFNDREYSFETSLRERNNDLLNPTEKEAGVSVASLGQIINFGQGLDLSSGTATSFFAPNIEAFKAVFGFDCDCINKYGDWTLTSKKSSRESYEVTEHDTGTYGQADFRTSLFGRDLSGNFGVRVVQTKVDAEGANSVGRRIKDSNEYTDTLPALNLSYDVARNLKIRVGAAKVMSRPNLSMLSPSVSAISIPNTGATTGATMTVGNTKLNPYRATNYDLSVEWYFAKGSILSLALFTKDIKSYPQTVLYSAPMSTFLTADAIAALKLQYATGSVADNYALAYINGDYEVTARQYRDAPGGTLKGWEFNYEQPFTFLPGYLANTGLRLNATHIESELTYILDPGSSTVAASYGTGPWLGASPNALNFTLYYEDPKLSARISMSKREGYYTTYPIASGSCAAGTVTSGTAACDSPLVNDFEGSEGTTNVDFSSSYKFSKRLSISLEGLNLTNQTTNRQAYYANGSPVVSQYASTGMQVTLGLRYKY</sequence>
<comment type="subcellular location">
    <subcellularLocation>
        <location evidence="1 4">Cell outer membrane</location>
    </subcellularLocation>
</comment>
<dbReference type="EMBL" id="JAQQKX010000023">
    <property type="protein sequence ID" value="MDC7685178.1"/>
    <property type="molecule type" value="Genomic_DNA"/>
</dbReference>
<comment type="caution">
    <text evidence="8">The sequence shown here is derived from an EMBL/GenBank/DDBJ whole genome shotgun (WGS) entry which is preliminary data.</text>
</comment>
<organism evidence="8 9">
    <name type="scientific">Asticcacaulis aquaticus</name>
    <dbReference type="NCBI Taxonomy" id="2984212"/>
    <lineage>
        <taxon>Bacteria</taxon>
        <taxon>Pseudomonadati</taxon>
        <taxon>Pseudomonadota</taxon>
        <taxon>Alphaproteobacteria</taxon>
        <taxon>Caulobacterales</taxon>
        <taxon>Caulobacteraceae</taxon>
        <taxon>Asticcacaulis</taxon>
    </lineage>
</organism>
<keyword evidence="3" id="KW-0998">Cell outer membrane</keyword>
<keyword evidence="5" id="KW-0732">Signal</keyword>
<keyword evidence="2 4" id="KW-0472">Membrane</keyword>
<comment type="similarity">
    <text evidence="4">Belongs to the TonB-dependent receptor family.</text>
</comment>
<feature type="signal peptide" evidence="5">
    <location>
        <begin position="1"/>
        <end position="35"/>
    </location>
</feature>
<evidence type="ECO:0000259" key="7">
    <source>
        <dbReference type="Pfam" id="PF07715"/>
    </source>
</evidence>
<feature type="chain" id="PRO_5045957935" evidence="5">
    <location>
        <begin position="36"/>
        <end position="1112"/>
    </location>
</feature>
<evidence type="ECO:0000313" key="8">
    <source>
        <dbReference type="EMBL" id="MDC7685178.1"/>
    </source>
</evidence>
<dbReference type="InterPro" id="IPR037066">
    <property type="entry name" value="Plug_dom_sf"/>
</dbReference>
<keyword evidence="8" id="KW-0675">Receptor</keyword>
<dbReference type="SUPFAM" id="SSF56935">
    <property type="entry name" value="Porins"/>
    <property type="match status" value="1"/>
</dbReference>
<reference evidence="8 9" key="1">
    <citation type="submission" date="2023-01" db="EMBL/GenBank/DDBJ databases">
        <title>Novel species of the genus Asticcacaulis isolated from rivers.</title>
        <authorList>
            <person name="Lu H."/>
        </authorList>
    </citation>
    <scope>NUCLEOTIDE SEQUENCE [LARGE SCALE GENOMIC DNA]</scope>
    <source>
        <strain evidence="8 9">BYS171W</strain>
    </source>
</reference>
<dbReference type="RefSeq" id="WP_272749683.1">
    <property type="nucleotide sequence ID" value="NZ_JAQQKX010000023.1"/>
</dbReference>
<evidence type="ECO:0000256" key="3">
    <source>
        <dbReference type="ARBA" id="ARBA00023237"/>
    </source>
</evidence>
<accession>A0ABT5HZ16</accession>
<evidence type="ECO:0000259" key="6">
    <source>
        <dbReference type="Pfam" id="PF00593"/>
    </source>
</evidence>